<accession>A0A5B7I2F9</accession>
<name>A0A5B7I2F9_PORTR</name>
<comment type="caution">
    <text evidence="1">The sequence shown here is derived from an EMBL/GenBank/DDBJ whole genome shotgun (WGS) entry which is preliminary data.</text>
</comment>
<evidence type="ECO:0000313" key="2">
    <source>
        <dbReference type="Proteomes" id="UP000324222"/>
    </source>
</evidence>
<dbReference type="GO" id="GO:0005581">
    <property type="term" value="C:collagen trimer"/>
    <property type="evidence" value="ECO:0007669"/>
    <property type="project" value="UniProtKB-KW"/>
</dbReference>
<evidence type="ECO:0000313" key="1">
    <source>
        <dbReference type="EMBL" id="MPC76089.1"/>
    </source>
</evidence>
<organism evidence="1 2">
    <name type="scientific">Portunus trituberculatus</name>
    <name type="common">Swimming crab</name>
    <name type="synonym">Neptunus trituberculatus</name>
    <dbReference type="NCBI Taxonomy" id="210409"/>
    <lineage>
        <taxon>Eukaryota</taxon>
        <taxon>Metazoa</taxon>
        <taxon>Ecdysozoa</taxon>
        <taxon>Arthropoda</taxon>
        <taxon>Crustacea</taxon>
        <taxon>Multicrustacea</taxon>
        <taxon>Malacostraca</taxon>
        <taxon>Eumalacostraca</taxon>
        <taxon>Eucarida</taxon>
        <taxon>Decapoda</taxon>
        <taxon>Pleocyemata</taxon>
        <taxon>Brachyura</taxon>
        <taxon>Eubrachyura</taxon>
        <taxon>Portunoidea</taxon>
        <taxon>Portunidae</taxon>
        <taxon>Portuninae</taxon>
        <taxon>Portunus</taxon>
    </lineage>
</organism>
<protein>
    <submittedName>
        <fullName evidence="1">Collagen alpha-1(XXIV) chain</fullName>
    </submittedName>
</protein>
<dbReference type="AlphaFoldDB" id="A0A5B7I2F9"/>
<dbReference type="InterPro" id="IPR008160">
    <property type="entry name" value="Collagen"/>
</dbReference>
<sequence length="107" mass="11092">MLLFGNAVIKGTILLCLPGPPGLRGPVGDPGAGGSNSPGIKGDQGDFGLVGVRGFRGPPGPRGLRGDYGIPGLKVGVPCIVFPLSHKVKISIYLLWILCSIYVNNRK</sequence>
<keyword evidence="1" id="KW-0176">Collagen</keyword>
<dbReference type="Proteomes" id="UP000324222">
    <property type="component" value="Unassembled WGS sequence"/>
</dbReference>
<dbReference type="EMBL" id="VSRR010042564">
    <property type="protein sequence ID" value="MPC76089.1"/>
    <property type="molecule type" value="Genomic_DNA"/>
</dbReference>
<gene>
    <name evidence="1" type="primary">COL24A1</name>
    <name evidence="1" type="ORF">E2C01_070493</name>
</gene>
<dbReference type="Pfam" id="PF01391">
    <property type="entry name" value="Collagen"/>
    <property type="match status" value="1"/>
</dbReference>
<reference evidence="1 2" key="1">
    <citation type="submission" date="2019-05" db="EMBL/GenBank/DDBJ databases">
        <title>Another draft genome of Portunus trituberculatus and its Hox gene families provides insights of decapod evolution.</title>
        <authorList>
            <person name="Jeong J.-H."/>
            <person name="Song I."/>
            <person name="Kim S."/>
            <person name="Choi T."/>
            <person name="Kim D."/>
            <person name="Ryu S."/>
            <person name="Kim W."/>
        </authorList>
    </citation>
    <scope>NUCLEOTIDE SEQUENCE [LARGE SCALE GENOMIC DNA]</scope>
    <source>
        <tissue evidence="1">Muscle</tissue>
    </source>
</reference>
<keyword evidence="2" id="KW-1185">Reference proteome</keyword>
<proteinExistence type="predicted"/>